<dbReference type="InterPro" id="IPR008253">
    <property type="entry name" value="Marvel"/>
</dbReference>
<gene>
    <name evidence="8" type="ORF">QBC47DRAFT_438125</name>
</gene>
<feature type="compositionally biased region" description="Low complexity" evidence="5">
    <location>
        <begin position="224"/>
        <end position="262"/>
    </location>
</feature>
<feature type="transmembrane region" description="Helical" evidence="6">
    <location>
        <begin position="33"/>
        <end position="56"/>
    </location>
</feature>
<feature type="transmembrane region" description="Helical" evidence="6">
    <location>
        <begin position="63"/>
        <end position="83"/>
    </location>
</feature>
<dbReference type="GO" id="GO:0016020">
    <property type="term" value="C:membrane"/>
    <property type="evidence" value="ECO:0007669"/>
    <property type="project" value="UniProtKB-SubCell"/>
</dbReference>
<evidence type="ECO:0000256" key="4">
    <source>
        <dbReference type="ARBA" id="ARBA00023136"/>
    </source>
</evidence>
<evidence type="ECO:0000313" key="9">
    <source>
        <dbReference type="Proteomes" id="UP001239445"/>
    </source>
</evidence>
<dbReference type="Pfam" id="PF01284">
    <property type="entry name" value="MARVEL"/>
    <property type="match status" value="1"/>
</dbReference>
<reference evidence="8" key="1">
    <citation type="submission" date="2023-06" db="EMBL/GenBank/DDBJ databases">
        <title>Genome-scale phylogeny and comparative genomics of the fungal order Sordariales.</title>
        <authorList>
            <consortium name="Lawrence Berkeley National Laboratory"/>
            <person name="Hensen N."/>
            <person name="Bonometti L."/>
            <person name="Westerberg I."/>
            <person name="Brannstrom I.O."/>
            <person name="Guillou S."/>
            <person name="Cros-Aarteil S."/>
            <person name="Calhoun S."/>
            <person name="Haridas S."/>
            <person name="Kuo A."/>
            <person name="Mondo S."/>
            <person name="Pangilinan J."/>
            <person name="Riley R."/>
            <person name="Labutti K."/>
            <person name="Andreopoulos B."/>
            <person name="Lipzen A."/>
            <person name="Chen C."/>
            <person name="Yanf M."/>
            <person name="Daum C."/>
            <person name="Ng V."/>
            <person name="Clum A."/>
            <person name="Steindorff A."/>
            <person name="Ohm R."/>
            <person name="Martin F."/>
            <person name="Silar P."/>
            <person name="Natvig D."/>
            <person name="Lalanne C."/>
            <person name="Gautier V."/>
            <person name="Ament-Velasquez S.L."/>
            <person name="Kruys A."/>
            <person name="Hutchinson M.I."/>
            <person name="Powell A.J."/>
            <person name="Barry K."/>
            <person name="Miller A.N."/>
            <person name="Grigoriev I.V."/>
            <person name="Debuchy R."/>
            <person name="Gladieux P."/>
            <person name="Thoren M.H."/>
            <person name="Johannesson H."/>
        </authorList>
    </citation>
    <scope>NUCLEOTIDE SEQUENCE</scope>
    <source>
        <strain evidence="8">PSN4</strain>
    </source>
</reference>
<evidence type="ECO:0000256" key="1">
    <source>
        <dbReference type="ARBA" id="ARBA00004141"/>
    </source>
</evidence>
<feature type="transmembrane region" description="Helical" evidence="6">
    <location>
        <begin position="158"/>
        <end position="187"/>
    </location>
</feature>
<keyword evidence="3 6" id="KW-1133">Transmembrane helix</keyword>
<evidence type="ECO:0000256" key="3">
    <source>
        <dbReference type="ARBA" id="ARBA00022989"/>
    </source>
</evidence>
<comment type="caution">
    <text evidence="8">The sequence shown here is derived from an EMBL/GenBank/DDBJ whole genome shotgun (WGS) entry which is preliminary data.</text>
</comment>
<evidence type="ECO:0000256" key="5">
    <source>
        <dbReference type="SAM" id="MobiDB-lite"/>
    </source>
</evidence>
<name>A0AAJ0BKZ7_9PEZI</name>
<dbReference type="EMBL" id="MU839828">
    <property type="protein sequence ID" value="KAK1759880.1"/>
    <property type="molecule type" value="Genomic_DNA"/>
</dbReference>
<evidence type="ECO:0000256" key="2">
    <source>
        <dbReference type="ARBA" id="ARBA00022692"/>
    </source>
</evidence>
<keyword evidence="4 6" id="KW-0472">Membrane</keyword>
<dbReference type="PANTHER" id="PTHR37451">
    <property type="entry name" value="MARVEL DOMAIN"/>
    <property type="match status" value="1"/>
</dbReference>
<keyword evidence="9" id="KW-1185">Reference proteome</keyword>
<comment type="subcellular location">
    <subcellularLocation>
        <location evidence="1">Membrane</location>
        <topology evidence="1">Multi-pass membrane protein</topology>
    </subcellularLocation>
</comment>
<accession>A0AAJ0BKZ7</accession>
<dbReference type="Proteomes" id="UP001239445">
    <property type="component" value="Unassembled WGS sequence"/>
</dbReference>
<feature type="compositionally biased region" description="Pro residues" evidence="5">
    <location>
        <begin position="303"/>
        <end position="312"/>
    </location>
</feature>
<evidence type="ECO:0000259" key="7">
    <source>
        <dbReference type="Pfam" id="PF01284"/>
    </source>
</evidence>
<evidence type="ECO:0000256" key="6">
    <source>
        <dbReference type="SAM" id="Phobius"/>
    </source>
</evidence>
<sequence length="312" mass="33806">MEEVKPIPAAYAAPVGNNNNTNHNQYIQQTPTWVVIVRGLQIFFALIILGLCAYLIHGKAMDANVFALVVCLMTWVVSAYSLLSEKIPGLHSLYQIWAVLSLDLLMAIFWLSSLGANAAQRASFKYDVDVSYCYNDGSAVNSNYCVVRKRDLARRAAVAGPAGLACMSAIAGLSALMMLLFVATLVFHGRTFHVYHLSTKPAVAAVATDNGKIEMNPHQYQYQQQQPVQGAYAAAAPAPQQYPPQQGYPVQQPPQGQAGPYQLAGSQPQPPAQGYAAGGQYPDPSQGQYQQPHMYSPQGSPAPGQPYQPPQH</sequence>
<evidence type="ECO:0000313" key="8">
    <source>
        <dbReference type="EMBL" id="KAK1759880.1"/>
    </source>
</evidence>
<keyword evidence="2 6" id="KW-0812">Transmembrane</keyword>
<dbReference type="PANTHER" id="PTHR37451:SF4">
    <property type="entry name" value="MARVEL DOMAIN-CONTAINING PROTEIN"/>
    <property type="match status" value="1"/>
</dbReference>
<proteinExistence type="predicted"/>
<feature type="transmembrane region" description="Helical" evidence="6">
    <location>
        <begin position="95"/>
        <end position="116"/>
    </location>
</feature>
<feature type="compositionally biased region" description="Polar residues" evidence="5">
    <location>
        <begin position="283"/>
        <end position="299"/>
    </location>
</feature>
<feature type="region of interest" description="Disordered" evidence="5">
    <location>
        <begin position="224"/>
        <end position="312"/>
    </location>
</feature>
<dbReference type="AlphaFoldDB" id="A0AAJ0BKZ7"/>
<feature type="domain" description="MARVEL" evidence="7">
    <location>
        <begin position="35"/>
        <end position="146"/>
    </location>
</feature>
<organism evidence="8 9">
    <name type="scientific">Echria macrotheca</name>
    <dbReference type="NCBI Taxonomy" id="438768"/>
    <lineage>
        <taxon>Eukaryota</taxon>
        <taxon>Fungi</taxon>
        <taxon>Dikarya</taxon>
        <taxon>Ascomycota</taxon>
        <taxon>Pezizomycotina</taxon>
        <taxon>Sordariomycetes</taxon>
        <taxon>Sordariomycetidae</taxon>
        <taxon>Sordariales</taxon>
        <taxon>Schizotheciaceae</taxon>
        <taxon>Echria</taxon>
    </lineage>
</organism>
<protein>
    <recommendedName>
        <fullName evidence="7">MARVEL domain-containing protein</fullName>
    </recommendedName>
</protein>